<protein>
    <submittedName>
        <fullName evidence="4">HPP family protein</fullName>
    </submittedName>
</protein>
<evidence type="ECO:0000313" key="5">
    <source>
        <dbReference type="Proteomes" id="UP000002499"/>
    </source>
</evidence>
<dbReference type="Pfam" id="PF04982">
    <property type="entry name" value="TM_HPP"/>
    <property type="match status" value="1"/>
</dbReference>
<evidence type="ECO:0000259" key="3">
    <source>
        <dbReference type="Pfam" id="PF04982"/>
    </source>
</evidence>
<feature type="compositionally biased region" description="Low complexity" evidence="1">
    <location>
        <begin position="290"/>
        <end position="301"/>
    </location>
</feature>
<keyword evidence="2" id="KW-0812">Transmembrane</keyword>
<gene>
    <name evidence="4" type="ORF">MAC_03949</name>
</gene>
<feature type="transmembrane region" description="Helical" evidence="2">
    <location>
        <begin position="95"/>
        <end position="112"/>
    </location>
</feature>
<dbReference type="STRING" id="655827.E9E251"/>
<keyword evidence="5" id="KW-1185">Reference proteome</keyword>
<keyword evidence="2" id="KW-1133">Transmembrane helix</keyword>
<evidence type="ECO:0000256" key="2">
    <source>
        <dbReference type="SAM" id="Phobius"/>
    </source>
</evidence>
<organism evidence="5">
    <name type="scientific">Metarhizium acridum (strain CQMa 102)</name>
    <dbReference type="NCBI Taxonomy" id="655827"/>
    <lineage>
        <taxon>Eukaryota</taxon>
        <taxon>Fungi</taxon>
        <taxon>Dikarya</taxon>
        <taxon>Ascomycota</taxon>
        <taxon>Pezizomycotina</taxon>
        <taxon>Sordariomycetes</taxon>
        <taxon>Hypocreomycetidae</taxon>
        <taxon>Hypocreales</taxon>
        <taxon>Clavicipitaceae</taxon>
        <taxon>Metarhizium</taxon>
    </lineage>
</organism>
<proteinExistence type="predicted"/>
<feature type="transmembrane region" description="Helical" evidence="2">
    <location>
        <begin position="179"/>
        <end position="197"/>
    </location>
</feature>
<keyword evidence="2" id="KW-0472">Membrane</keyword>
<dbReference type="AlphaFoldDB" id="E9E251"/>
<feature type="region of interest" description="Disordered" evidence="1">
    <location>
        <begin position="281"/>
        <end position="323"/>
    </location>
</feature>
<dbReference type="PANTHER" id="PTHR33741:SF5">
    <property type="entry name" value="TRANSMEMBRANE PROTEIN DDB_G0269096-RELATED"/>
    <property type="match status" value="1"/>
</dbReference>
<dbReference type="InParanoid" id="E9E251"/>
<reference evidence="4 5" key="1">
    <citation type="journal article" date="2011" name="PLoS Genet.">
        <title>Genome sequencing and comparative transcriptomics of the model entomopathogenic fungi Metarhizium anisopliae and M. acridum.</title>
        <authorList>
            <person name="Gao Q."/>
            <person name="Jin K."/>
            <person name="Ying S.H."/>
            <person name="Zhang Y."/>
            <person name="Xiao G."/>
            <person name="Shang Y."/>
            <person name="Duan Z."/>
            <person name="Hu X."/>
            <person name="Xie X.Q."/>
            <person name="Zhou G."/>
            <person name="Peng G."/>
            <person name="Luo Z."/>
            <person name="Huang W."/>
            <person name="Wang B."/>
            <person name="Fang W."/>
            <person name="Wang S."/>
            <person name="Zhong Y."/>
            <person name="Ma L.J."/>
            <person name="St Leger R.J."/>
            <person name="Zhao G.P."/>
            <person name="Pei Y."/>
            <person name="Feng M.G."/>
            <person name="Xia Y."/>
            <person name="Wang C."/>
        </authorList>
    </citation>
    <scope>NUCLEOTIDE SEQUENCE [LARGE SCALE GENOMIC DNA]</scope>
    <source>
        <strain evidence="4 5">CQMa 102</strain>
    </source>
</reference>
<feature type="transmembrane region" description="Helical" evidence="2">
    <location>
        <begin position="154"/>
        <end position="172"/>
    </location>
</feature>
<dbReference type="OrthoDB" id="2016548at2759"/>
<feature type="transmembrane region" description="Helical" evidence="2">
    <location>
        <begin position="217"/>
        <end position="243"/>
    </location>
</feature>
<evidence type="ECO:0000256" key="1">
    <source>
        <dbReference type="SAM" id="MobiDB-lite"/>
    </source>
</evidence>
<dbReference type="HOGENOM" id="CLU_040397_0_1_1"/>
<dbReference type="eggNOG" id="ENOG502S3SU">
    <property type="taxonomic scope" value="Eukaryota"/>
</dbReference>
<dbReference type="EMBL" id="GL698494">
    <property type="protein sequence ID" value="EFY89967.1"/>
    <property type="molecule type" value="Genomic_DNA"/>
</dbReference>
<dbReference type="PANTHER" id="PTHR33741">
    <property type="entry name" value="TRANSMEMBRANE PROTEIN DDB_G0269096-RELATED"/>
    <property type="match status" value="1"/>
</dbReference>
<accession>E9E251</accession>
<name>E9E251_METAQ</name>
<feature type="domain" description="HPP transmembrane region" evidence="3">
    <location>
        <begin position="90"/>
        <end position="251"/>
    </location>
</feature>
<dbReference type="InterPro" id="IPR007065">
    <property type="entry name" value="HPP"/>
</dbReference>
<dbReference type="OMA" id="PLYWWTS"/>
<sequence length="366" mass="40183">MLSPAGDAVRLGKGNVAVVLVPVHARMETTGWLAFPLRESSRAHDFSPLTWNFDIDRFLDPFVPSPPWRFLPYPVARWFGYRKAKPKDTGNLMPVFWAFIGVFAAILTIQAVSKRVPSFQARGAPVIVGSFGAAAVLEFYAIESPLAQPRNAIMGQFISAFVGIAIGKLFQLSDSFKDIQWVGGALACACATSLMALTKTVHPPAGATALLAVVDDALIHIGWFMLPVMLLGCALMLGVALLVNNLERRFPIYWWTPEDLGKGRRSILRRRHSAELEKVAIDEEKTLDSPTAPAPAVTPKKPTVDGSEDDAESSDRDQTGGMGVKFTHAHQHAGEVVIRRGEVVVPEHMFLTQEEQQLLETLTYRL</sequence>
<dbReference type="InterPro" id="IPR058581">
    <property type="entry name" value="TM_HPP"/>
</dbReference>
<evidence type="ECO:0000313" key="4">
    <source>
        <dbReference type="EMBL" id="EFY89967.1"/>
    </source>
</evidence>
<dbReference type="Proteomes" id="UP000002499">
    <property type="component" value="Unassembled WGS sequence"/>
</dbReference>